<protein>
    <submittedName>
        <fullName evidence="1">Uncharacterized protein</fullName>
    </submittedName>
</protein>
<evidence type="ECO:0000313" key="1">
    <source>
        <dbReference type="EMBL" id="MBB5967231.1"/>
    </source>
</evidence>
<sequence length="167" mass="18274">MNASDHQHAEPGFVGNVPRFVSDAEFDAAFTGAPVDVQAAVFATLATSLVDQFALREFPIVAELMNDLAREVRAPSRREVDIREGLIQPLAERFYAGGQDDPFEADPAWRRMQGGVALSVLFGAAQGPGGWRDRRDALHHAQLAFGDDWPVIRTQLADQIHSGQPPE</sequence>
<evidence type="ECO:0000313" key="2">
    <source>
        <dbReference type="Proteomes" id="UP000562352"/>
    </source>
</evidence>
<name>A0A841DAN4_PLAVE</name>
<dbReference type="Proteomes" id="UP000562352">
    <property type="component" value="Unassembled WGS sequence"/>
</dbReference>
<dbReference type="RefSeq" id="WP_184947957.1">
    <property type="nucleotide sequence ID" value="NZ_BAAAWZ010000004.1"/>
</dbReference>
<dbReference type="EMBL" id="JACHJJ010000030">
    <property type="protein sequence ID" value="MBB5967231.1"/>
    <property type="molecule type" value="Genomic_DNA"/>
</dbReference>
<gene>
    <name evidence="1" type="ORF">FHS22_006533</name>
</gene>
<comment type="caution">
    <text evidence="1">The sequence shown here is derived from an EMBL/GenBank/DDBJ whole genome shotgun (WGS) entry which is preliminary data.</text>
</comment>
<accession>A0A841DAN4</accession>
<reference evidence="1 2" key="1">
    <citation type="submission" date="2020-08" db="EMBL/GenBank/DDBJ databases">
        <title>Genomic Encyclopedia of Type Strains, Phase III (KMG-III): the genomes of soil and plant-associated and newly described type strains.</title>
        <authorList>
            <person name="Whitman W."/>
        </authorList>
    </citation>
    <scope>NUCLEOTIDE SEQUENCE [LARGE SCALE GENOMIC DNA]</scope>
    <source>
        <strain evidence="1 2">CECT 3303</strain>
    </source>
</reference>
<keyword evidence="2" id="KW-1185">Reference proteome</keyword>
<dbReference type="AlphaFoldDB" id="A0A841DAN4"/>
<organism evidence="1 2">
    <name type="scientific">Planomonospora venezuelensis</name>
    <dbReference type="NCBI Taxonomy" id="1999"/>
    <lineage>
        <taxon>Bacteria</taxon>
        <taxon>Bacillati</taxon>
        <taxon>Actinomycetota</taxon>
        <taxon>Actinomycetes</taxon>
        <taxon>Streptosporangiales</taxon>
        <taxon>Streptosporangiaceae</taxon>
        <taxon>Planomonospora</taxon>
    </lineage>
</organism>
<proteinExistence type="predicted"/>